<evidence type="ECO:0000256" key="1">
    <source>
        <dbReference type="SAM" id="MobiDB-lite"/>
    </source>
</evidence>
<dbReference type="SMR" id="A0A4V0IMR4"/>
<feature type="transmembrane region" description="Helical" evidence="2">
    <location>
        <begin position="112"/>
        <end position="131"/>
    </location>
</feature>
<dbReference type="PaxDb" id="6239-Y71F9AL.7"/>
<dbReference type="AlphaFoldDB" id="A0A4V0IMR4"/>
<keyword evidence="2" id="KW-0472">Membrane</keyword>
<dbReference type="FunCoup" id="A0A4V0IMR4">
    <property type="interactions" value="126"/>
</dbReference>
<accession>A0A4V0IMR4</accession>
<evidence type="ECO:0000313" key="5">
    <source>
        <dbReference type="WormBase" id="Y71F9AL.25"/>
    </source>
</evidence>
<dbReference type="InParanoid" id="A0A4V0IMR4"/>
<evidence type="ECO:0000256" key="2">
    <source>
        <dbReference type="SAM" id="Phobius"/>
    </source>
</evidence>
<keyword evidence="2" id="KW-0812">Transmembrane</keyword>
<evidence type="ECO:0000313" key="3">
    <source>
        <dbReference type="EMBL" id="VTW46373.1"/>
    </source>
</evidence>
<proteinExistence type="predicted"/>
<gene>
    <name evidence="3" type="ORF">CELE_Y71F9AL.25</name>
    <name evidence="3 5" type="ORF">Y71F9AL.25</name>
</gene>
<sequence>MGKPLYTDSCSPPTDISEDPRSRFDDLDGEFTDDNVQLQRYLEMEAAVDYIERARGVFRANKELDPNREGSFWTDDWNEIAEKVRRDKQFLRRTRRNSDENMGSSVRFFEVYILWPSFFFLSFIILFPLICRYYRLYDARVCVCFDKNRNN</sequence>
<dbReference type="WormBase" id="Y71F9AL.25">
    <property type="protein sequence ID" value="CE53422"/>
    <property type="gene ID" value="WBGene00304792"/>
</dbReference>
<feature type="region of interest" description="Disordered" evidence="1">
    <location>
        <begin position="1"/>
        <end position="24"/>
    </location>
</feature>
<reference evidence="3 4" key="1">
    <citation type="journal article" date="1998" name="Science">
        <title>Genome sequence of the nematode C. elegans: a platform for investigating biology.</title>
        <authorList>
            <consortium name="The C. elegans sequencing consortium"/>
            <person name="Sulson J.E."/>
            <person name="Waterston R."/>
        </authorList>
    </citation>
    <scope>NUCLEOTIDE SEQUENCE [LARGE SCALE GENOMIC DNA]</scope>
    <source>
        <strain evidence="3 4">Bristol N2</strain>
    </source>
</reference>
<dbReference type="STRING" id="6239.Y71F9AL.7.1"/>
<protein>
    <submittedName>
        <fullName evidence="3">Clathrin light chain</fullName>
    </submittedName>
</protein>
<dbReference type="EMBL" id="BX284601">
    <property type="protein sequence ID" value="VTW46373.1"/>
    <property type="molecule type" value="Genomic_DNA"/>
</dbReference>
<organism evidence="3 4">
    <name type="scientific">Caenorhabditis elegans</name>
    <dbReference type="NCBI Taxonomy" id="6239"/>
    <lineage>
        <taxon>Eukaryota</taxon>
        <taxon>Metazoa</taxon>
        <taxon>Ecdysozoa</taxon>
        <taxon>Nematoda</taxon>
        <taxon>Chromadorea</taxon>
        <taxon>Rhabditida</taxon>
        <taxon>Rhabditina</taxon>
        <taxon>Rhabditomorpha</taxon>
        <taxon>Rhabditoidea</taxon>
        <taxon>Rhabditidae</taxon>
        <taxon>Peloderinae</taxon>
        <taxon>Caenorhabditis</taxon>
    </lineage>
</organism>
<evidence type="ECO:0000313" key="4">
    <source>
        <dbReference type="Proteomes" id="UP000001940"/>
    </source>
</evidence>
<name>A0A4V0IMR4_CAEEL</name>
<keyword evidence="4" id="KW-1185">Reference proteome</keyword>
<dbReference type="AGR" id="WB:WBGene00304792"/>
<keyword evidence="2" id="KW-1133">Transmembrane helix</keyword>
<dbReference type="Proteomes" id="UP000001940">
    <property type="component" value="Chromosome I"/>
</dbReference>